<keyword evidence="10 16" id="KW-1133">Transmembrane helix</keyword>
<protein>
    <recommendedName>
        <fullName evidence="4">NADH-ubiquinone oxidoreductase chain 6</fullName>
        <ecNumber evidence="3">7.1.1.2</ecNumber>
    </recommendedName>
    <alternativeName>
        <fullName evidence="14">NADH dehydrogenase subunit 6</fullName>
    </alternativeName>
</protein>
<evidence type="ECO:0000256" key="7">
    <source>
        <dbReference type="ARBA" id="ARBA00022692"/>
    </source>
</evidence>
<keyword evidence="5" id="KW-0813">Transport</keyword>
<evidence type="ECO:0000256" key="5">
    <source>
        <dbReference type="ARBA" id="ARBA00022448"/>
    </source>
</evidence>
<evidence type="ECO:0000256" key="16">
    <source>
        <dbReference type="SAM" id="Phobius"/>
    </source>
</evidence>
<keyword evidence="6" id="KW-0679">Respiratory chain</keyword>
<sequence>MFFMTFLTTLALIFMCLNHPISMGIMIIIQTLLSAMMIGSMMNCFWFSYILVITMLSGMLVLFIYMASMASNEKFSLSMKLMLTVTLFLLMMLIINYKSPESVIQLNNNNFILSLNKLFNQKTLMVTLMMVIYLLFSMIVVSKIVNINEGPLRMKK</sequence>
<comment type="similarity">
    <text evidence="2">Belongs to the complex I subunit 6 family.</text>
</comment>
<dbReference type="RefSeq" id="YP_002727920.1">
    <property type="nucleotide sequence ID" value="NC_012424.1"/>
</dbReference>
<name>B7SMC4_GEOPA</name>
<keyword evidence="9" id="KW-0249">Electron transport</keyword>
<evidence type="ECO:0000256" key="8">
    <source>
        <dbReference type="ARBA" id="ARBA00022967"/>
    </source>
</evidence>
<dbReference type="GO" id="GO:0008137">
    <property type="term" value="F:NADH dehydrogenase (ubiquinone) activity"/>
    <property type="evidence" value="ECO:0007669"/>
    <property type="project" value="UniProtKB-EC"/>
</dbReference>
<keyword evidence="8" id="KW-1278">Translocase</keyword>
<feature type="transmembrane region" description="Helical" evidence="16">
    <location>
        <begin position="77"/>
        <end position="97"/>
    </location>
</feature>
<evidence type="ECO:0000256" key="9">
    <source>
        <dbReference type="ARBA" id="ARBA00022982"/>
    </source>
</evidence>
<evidence type="ECO:0000256" key="13">
    <source>
        <dbReference type="ARBA" id="ARBA00023136"/>
    </source>
</evidence>
<evidence type="ECO:0000256" key="11">
    <source>
        <dbReference type="ARBA" id="ARBA00023027"/>
    </source>
</evidence>
<dbReference type="GO" id="GO:0031966">
    <property type="term" value="C:mitochondrial membrane"/>
    <property type="evidence" value="ECO:0007669"/>
    <property type="project" value="UniProtKB-SubCell"/>
</dbReference>
<evidence type="ECO:0000256" key="3">
    <source>
        <dbReference type="ARBA" id="ARBA00012944"/>
    </source>
</evidence>
<reference evidence="17" key="1">
    <citation type="journal article" date="2008" name="BMC Genomics">
        <title>Comparative and phylogenomic studies on the mitochondrial genomes of Pentatomomorpha (Insecta: Hemiptera: Heteroptera).</title>
        <authorList>
            <person name="Hua J."/>
            <person name="Li M."/>
            <person name="Dong P."/>
            <person name="Cui Y."/>
            <person name="Xie Q."/>
            <person name="Bu W."/>
        </authorList>
    </citation>
    <scope>NUCLEOTIDE SEQUENCE</scope>
</reference>
<dbReference type="InterPro" id="IPR050269">
    <property type="entry name" value="ComplexI_Subunit6"/>
</dbReference>
<dbReference type="PANTHER" id="PTHR11435">
    <property type="entry name" value="NADH UBIQUINONE OXIDOREDUCTASE SUBUNIT ND6"/>
    <property type="match status" value="1"/>
</dbReference>
<dbReference type="GeneID" id="7670221"/>
<evidence type="ECO:0000256" key="15">
    <source>
        <dbReference type="ARBA" id="ARBA00049551"/>
    </source>
</evidence>
<comment type="catalytic activity">
    <reaction evidence="15">
        <text>a ubiquinone + NADH + 5 H(+)(in) = a ubiquinol + NAD(+) + 4 H(+)(out)</text>
        <dbReference type="Rhea" id="RHEA:29091"/>
        <dbReference type="Rhea" id="RHEA-COMP:9565"/>
        <dbReference type="Rhea" id="RHEA-COMP:9566"/>
        <dbReference type="ChEBI" id="CHEBI:15378"/>
        <dbReference type="ChEBI" id="CHEBI:16389"/>
        <dbReference type="ChEBI" id="CHEBI:17976"/>
        <dbReference type="ChEBI" id="CHEBI:57540"/>
        <dbReference type="ChEBI" id="CHEBI:57945"/>
        <dbReference type="EC" id="7.1.1.2"/>
    </reaction>
</comment>
<dbReference type="EC" id="7.1.1.2" evidence="3"/>
<keyword evidence="13 16" id="KW-0472">Membrane</keyword>
<dbReference type="CTD" id="4541"/>
<gene>
    <name evidence="17" type="primary">ND6</name>
</gene>
<evidence type="ECO:0000256" key="4">
    <source>
        <dbReference type="ARBA" id="ARBA00021095"/>
    </source>
</evidence>
<keyword evidence="11" id="KW-0520">NAD</keyword>
<dbReference type="AlphaFoldDB" id="B7SMC4"/>
<dbReference type="EMBL" id="EU427336">
    <property type="protein sequence ID" value="ABZ02018.1"/>
    <property type="molecule type" value="Genomic_DNA"/>
</dbReference>
<feature type="transmembrane region" description="Helical" evidence="16">
    <location>
        <begin position="124"/>
        <end position="146"/>
    </location>
</feature>
<dbReference type="PANTHER" id="PTHR11435:SF1">
    <property type="entry name" value="NADH-UBIQUINONE OXIDOREDUCTASE CHAIN 6"/>
    <property type="match status" value="1"/>
</dbReference>
<evidence type="ECO:0000256" key="1">
    <source>
        <dbReference type="ARBA" id="ARBA00004225"/>
    </source>
</evidence>
<keyword evidence="7 16" id="KW-0812">Transmembrane</keyword>
<evidence type="ECO:0000256" key="12">
    <source>
        <dbReference type="ARBA" id="ARBA00023128"/>
    </source>
</evidence>
<evidence type="ECO:0000256" key="2">
    <source>
        <dbReference type="ARBA" id="ARBA00005698"/>
    </source>
</evidence>
<evidence type="ECO:0000313" key="17">
    <source>
        <dbReference type="EMBL" id="ABZ02018.1"/>
    </source>
</evidence>
<organism evidence="17">
    <name type="scientific">Geocoris pallidipennis</name>
    <name type="common">Big-eyed bug</name>
    <dbReference type="NCBI Taxonomy" id="300797"/>
    <lineage>
        <taxon>Eukaryota</taxon>
        <taxon>Metazoa</taxon>
        <taxon>Ecdysozoa</taxon>
        <taxon>Arthropoda</taxon>
        <taxon>Hexapoda</taxon>
        <taxon>Insecta</taxon>
        <taxon>Pterygota</taxon>
        <taxon>Neoptera</taxon>
        <taxon>Paraneoptera</taxon>
        <taxon>Hemiptera</taxon>
        <taxon>Heteroptera</taxon>
        <taxon>Panheteroptera</taxon>
        <taxon>Pentatomomorpha</taxon>
        <taxon>Lygaeoidea</taxon>
        <taxon>Geocoridae</taxon>
        <taxon>Geocoris</taxon>
    </lineage>
</organism>
<keyword evidence="12 17" id="KW-0496">Mitochondrion</keyword>
<proteinExistence type="inferred from homology"/>
<evidence type="ECO:0000256" key="6">
    <source>
        <dbReference type="ARBA" id="ARBA00022660"/>
    </source>
</evidence>
<accession>B7SMC4</accession>
<evidence type="ECO:0000256" key="10">
    <source>
        <dbReference type="ARBA" id="ARBA00022989"/>
    </source>
</evidence>
<feature type="transmembrane region" description="Helical" evidence="16">
    <location>
        <begin position="45"/>
        <end position="65"/>
    </location>
</feature>
<geneLocation type="mitochondrion" evidence="17"/>
<comment type="subcellular location">
    <subcellularLocation>
        <location evidence="1">Mitochondrion membrane</location>
        <topology evidence="1">Multi-pass membrane protein</topology>
    </subcellularLocation>
</comment>
<evidence type="ECO:0000256" key="14">
    <source>
        <dbReference type="ARBA" id="ARBA00031019"/>
    </source>
</evidence>